<dbReference type="PANTHER" id="PTHR30185:SF18">
    <property type="entry name" value="TRANSCRIPTIONAL REGULATOR MTLR"/>
    <property type="match status" value="1"/>
</dbReference>
<dbReference type="Gene3D" id="3.40.50.2300">
    <property type="match status" value="1"/>
</dbReference>
<evidence type="ECO:0000256" key="1">
    <source>
        <dbReference type="ARBA" id="ARBA00022679"/>
    </source>
</evidence>
<dbReference type="CDD" id="cd05568">
    <property type="entry name" value="PTS_IIB_bgl_like"/>
    <property type="match status" value="1"/>
</dbReference>
<dbReference type="InterPro" id="IPR013196">
    <property type="entry name" value="HTH_11"/>
</dbReference>
<dbReference type="InterPro" id="IPR036095">
    <property type="entry name" value="PTS_EIIB-like_sf"/>
</dbReference>
<dbReference type="Gene3D" id="3.40.930.10">
    <property type="entry name" value="Mannitol-specific EII, Chain A"/>
    <property type="match status" value="1"/>
</dbReference>
<dbReference type="SUPFAM" id="SSF52794">
    <property type="entry name" value="PTS system IIB component-like"/>
    <property type="match status" value="1"/>
</dbReference>
<dbReference type="KEGG" id="coh:EAV92_13465"/>
<dbReference type="InterPro" id="IPR050661">
    <property type="entry name" value="BglG_antiterminators"/>
</dbReference>
<dbReference type="Gene3D" id="1.10.10.10">
    <property type="entry name" value="Winged helix-like DNA-binding domain superfamily/Winged helix DNA-binding domain"/>
    <property type="match status" value="1"/>
</dbReference>
<dbReference type="Pfam" id="PF00359">
    <property type="entry name" value="PTS_EIIA_2"/>
    <property type="match status" value="1"/>
</dbReference>
<reference evidence="8 9" key="1">
    <citation type="submission" date="2018-10" db="EMBL/GenBank/DDBJ databases">
        <title>Genome Sequence of Cohnella sp.</title>
        <authorList>
            <person name="Srinivasan S."/>
            <person name="Kim M.K."/>
        </authorList>
    </citation>
    <scope>NUCLEOTIDE SEQUENCE [LARGE SCALE GENOMIC DNA]</scope>
    <source>
        <strain evidence="8 9">18JY8-7</strain>
    </source>
</reference>
<dbReference type="InterPro" id="IPR036388">
    <property type="entry name" value="WH-like_DNA-bd_sf"/>
</dbReference>
<evidence type="ECO:0000256" key="4">
    <source>
        <dbReference type="ARBA" id="ARBA00023163"/>
    </source>
</evidence>
<dbReference type="InterPro" id="IPR011608">
    <property type="entry name" value="PRD"/>
</dbReference>
<protein>
    <submittedName>
        <fullName evidence="8">PRD domain-containing protein</fullName>
    </submittedName>
</protein>
<dbReference type="SUPFAM" id="SSF55804">
    <property type="entry name" value="Phoshotransferase/anion transport protein"/>
    <property type="match status" value="1"/>
</dbReference>
<dbReference type="EMBL" id="CP033433">
    <property type="protein sequence ID" value="AYQ73497.1"/>
    <property type="molecule type" value="Genomic_DNA"/>
</dbReference>
<feature type="domain" description="PTS EIIB type-2" evidence="6">
    <location>
        <begin position="412"/>
        <end position="501"/>
    </location>
</feature>
<feature type="domain" description="PTS EIIA type-2" evidence="5">
    <location>
        <begin position="531"/>
        <end position="677"/>
    </location>
</feature>
<dbReference type="InterPro" id="IPR013011">
    <property type="entry name" value="PTS_EIIB_2"/>
</dbReference>
<dbReference type="InterPro" id="IPR016152">
    <property type="entry name" value="PTrfase/Anion_transptr"/>
</dbReference>
<dbReference type="Proteomes" id="UP000269097">
    <property type="component" value="Chromosome"/>
</dbReference>
<accession>A0A3G3K049</accession>
<gene>
    <name evidence="8" type="ORF">EAV92_13465</name>
</gene>
<evidence type="ECO:0000259" key="5">
    <source>
        <dbReference type="PROSITE" id="PS51094"/>
    </source>
</evidence>
<dbReference type="InterPro" id="IPR002178">
    <property type="entry name" value="PTS_EIIA_type-2_dom"/>
</dbReference>
<dbReference type="PROSITE" id="PS51372">
    <property type="entry name" value="PRD_2"/>
    <property type="match status" value="1"/>
</dbReference>
<dbReference type="Gene3D" id="1.10.1790.10">
    <property type="entry name" value="PRD domain"/>
    <property type="match status" value="1"/>
</dbReference>
<dbReference type="Pfam" id="PF08279">
    <property type="entry name" value="HTH_11"/>
    <property type="match status" value="1"/>
</dbReference>
<evidence type="ECO:0000256" key="2">
    <source>
        <dbReference type="ARBA" id="ARBA00022737"/>
    </source>
</evidence>
<keyword evidence="3" id="KW-0805">Transcription regulation</keyword>
<evidence type="ECO:0000313" key="9">
    <source>
        <dbReference type="Proteomes" id="UP000269097"/>
    </source>
</evidence>
<dbReference type="RefSeq" id="WP_123041580.1">
    <property type="nucleotide sequence ID" value="NZ_CP033433.1"/>
</dbReference>
<organism evidence="8 9">
    <name type="scientific">Cohnella candidum</name>
    <dbReference type="NCBI Taxonomy" id="2674991"/>
    <lineage>
        <taxon>Bacteria</taxon>
        <taxon>Bacillati</taxon>
        <taxon>Bacillota</taxon>
        <taxon>Bacilli</taxon>
        <taxon>Bacillales</taxon>
        <taxon>Paenibacillaceae</taxon>
        <taxon>Cohnella</taxon>
    </lineage>
</organism>
<dbReference type="InterPro" id="IPR036634">
    <property type="entry name" value="PRD_sf"/>
</dbReference>
<dbReference type="GO" id="GO:0009401">
    <property type="term" value="P:phosphoenolpyruvate-dependent sugar phosphotransferase system"/>
    <property type="evidence" value="ECO:0007669"/>
    <property type="project" value="InterPro"/>
</dbReference>
<dbReference type="GO" id="GO:0008982">
    <property type="term" value="F:protein-N(PI)-phosphohistidine-sugar phosphotransferase activity"/>
    <property type="evidence" value="ECO:0007669"/>
    <property type="project" value="InterPro"/>
</dbReference>
<proteinExistence type="predicted"/>
<keyword evidence="1" id="KW-0808">Transferase</keyword>
<dbReference type="SUPFAM" id="SSF46785">
    <property type="entry name" value="Winged helix' DNA-binding domain"/>
    <property type="match status" value="1"/>
</dbReference>
<evidence type="ECO:0000259" key="6">
    <source>
        <dbReference type="PROSITE" id="PS51099"/>
    </source>
</evidence>
<keyword evidence="4" id="KW-0804">Transcription</keyword>
<dbReference type="InterPro" id="IPR036390">
    <property type="entry name" value="WH_DNA-bd_sf"/>
</dbReference>
<dbReference type="PROSITE" id="PS51094">
    <property type="entry name" value="PTS_EIIA_TYPE_2"/>
    <property type="match status" value="1"/>
</dbReference>
<evidence type="ECO:0000256" key="3">
    <source>
        <dbReference type="ARBA" id="ARBA00023015"/>
    </source>
</evidence>
<name>A0A3G3K049_9BACL</name>
<sequence length="692" mass="78831">MKVSNRQRRILEVLLDRPSEVTAGQLAEEIGISARTVHRELQELEPVLISHGLSLVKKSGIGITLEGDEGALASFREELRLSETETYSPDERKVLMQCLLLEEEEPVKLFVLAREVQAAIPTVSRDLDDLEPQLARSGLSLVRKRGYGVEIAGVETAKREYIVWMADEHLDHSDWFGTIDPSDQWPVTRRLLELAGKEDFLRIEQSLWQQAEEWLNGLKESDYTKLLIRLSVAVARIRSGRLVKADELVRRGEPPHGHLGFDLNRFASSLDLALNENEANFLLSLFEEARNKAADVSTVILEKYGLDFAERTLDFIRGVEGRLDIALSKDRSLLDGLIRHLGPALERIRRGESIRNPLLPQIKKDYPELFLTVRHSVGDVWKEIAIPEEEVGYLTMHFGAALERWKLTPNHLKALLVCTSGIGSSKLLAVRISKEIPQIDLIGHYSWYEASRMPEDQYDLIISTVDLPVEQDRYIKLSPLLSPDEADRLRLHVRKLVTRSRPRVMAAKRDETVGSWERLKLMSGYSKEIVGLLENFRVFELDNRSDDGDLKRLLKNLLNRLPPRVLEREDEIVQALLDREEQGSLLIPDTELALYHTRSEGVSMPVLSLFRLETPQRLGDGSGAEARQILLMLAPKTLSKPGLEVLSEISAMLLLPELVRLLEQEREEAIRAYLSRNLEVYIKNKLEWRDAP</sequence>
<dbReference type="PANTHER" id="PTHR30185">
    <property type="entry name" value="CRYPTIC BETA-GLUCOSIDE BGL OPERON ANTITERMINATOR"/>
    <property type="match status" value="1"/>
</dbReference>
<keyword evidence="9" id="KW-1185">Reference proteome</keyword>
<dbReference type="Pfam" id="PF00874">
    <property type="entry name" value="PRD"/>
    <property type="match status" value="1"/>
</dbReference>
<evidence type="ECO:0000259" key="7">
    <source>
        <dbReference type="PROSITE" id="PS51372"/>
    </source>
</evidence>
<keyword evidence="2" id="KW-0677">Repeat</keyword>
<dbReference type="PROSITE" id="PS51099">
    <property type="entry name" value="PTS_EIIB_TYPE_2"/>
    <property type="match status" value="1"/>
</dbReference>
<dbReference type="SUPFAM" id="SSF63520">
    <property type="entry name" value="PTS-regulatory domain, PRD"/>
    <property type="match status" value="1"/>
</dbReference>
<evidence type="ECO:0000313" key="8">
    <source>
        <dbReference type="EMBL" id="AYQ73497.1"/>
    </source>
</evidence>
<feature type="domain" description="PRD" evidence="7">
    <location>
        <begin position="303"/>
        <end position="408"/>
    </location>
</feature>
<dbReference type="GO" id="GO:0006355">
    <property type="term" value="P:regulation of DNA-templated transcription"/>
    <property type="evidence" value="ECO:0007669"/>
    <property type="project" value="InterPro"/>
</dbReference>
<dbReference type="AlphaFoldDB" id="A0A3G3K049"/>